<reference evidence="2" key="1">
    <citation type="submission" date="2013-03" db="EMBL/GenBank/DDBJ databases">
        <title>The Genome Sequence of Anopheles dirus WRAIR2.</title>
        <authorList>
            <consortium name="The Broad Institute Genomics Platform"/>
            <person name="Neafsey D.E."/>
            <person name="Walton C."/>
            <person name="Walker B."/>
            <person name="Young S.K."/>
            <person name="Zeng Q."/>
            <person name="Gargeya S."/>
            <person name="Fitzgerald M."/>
            <person name="Haas B."/>
            <person name="Abouelleil A."/>
            <person name="Allen A.W."/>
            <person name="Alvarado L."/>
            <person name="Arachchi H.M."/>
            <person name="Berlin A.M."/>
            <person name="Chapman S.B."/>
            <person name="Gainer-Dewar J."/>
            <person name="Goldberg J."/>
            <person name="Griggs A."/>
            <person name="Gujja S."/>
            <person name="Hansen M."/>
            <person name="Howarth C."/>
            <person name="Imamovic A."/>
            <person name="Ireland A."/>
            <person name="Larimer J."/>
            <person name="McCowan C."/>
            <person name="Murphy C."/>
            <person name="Pearson M."/>
            <person name="Poon T.W."/>
            <person name="Priest M."/>
            <person name="Roberts A."/>
            <person name="Saif S."/>
            <person name="Shea T."/>
            <person name="Sisk P."/>
            <person name="Sykes S."/>
            <person name="Wortman J."/>
            <person name="Nusbaum C."/>
            <person name="Birren B."/>
        </authorList>
    </citation>
    <scope>NUCLEOTIDE SEQUENCE [LARGE SCALE GENOMIC DNA]</scope>
    <source>
        <strain evidence="2">WRAIR2</strain>
    </source>
</reference>
<name>A0A182NYK7_9DIPT</name>
<dbReference type="EnsemblMetazoa" id="ADIR014904-RA">
    <property type="protein sequence ID" value="ADIR014904-PA"/>
    <property type="gene ID" value="ADIR014904"/>
</dbReference>
<keyword evidence="2" id="KW-1185">Reference proteome</keyword>
<reference evidence="1" key="2">
    <citation type="submission" date="2020-05" db="UniProtKB">
        <authorList>
            <consortium name="EnsemblMetazoa"/>
        </authorList>
    </citation>
    <scope>IDENTIFICATION</scope>
    <source>
        <strain evidence="1">WRAIR2</strain>
    </source>
</reference>
<proteinExistence type="predicted"/>
<sequence>ICPSSSWLSCVRASGVGTRPPTARLFRDVLADAGGKRQRHRKRTFVLVKFCPAESGAVNTVRASDYPIVLLKSDRYGRVLASELSQSCMIDCPTLDREARTERSLHCIALRNEPMTLSPSNRRTRAAAGQ</sequence>
<accession>A0A182NYK7</accession>
<dbReference type="VEuPathDB" id="VectorBase:ADIR014904"/>
<evidence type="ECO:0000313" key="1">
    <source>
        <dbReference type="EnsemblMetazoa" id="ADIR014904-PA"/>
    </source>
</evidence>
<dbReference type="AlphaFoldDB" id="A0A182NYK7"/>
<dbReference type="Proteomes" id="UP000075884">
    <property type="component" value="Unassembled WGS sequence"/>
</dbReference>
<organism evidence="1 2">
    <name type="scientific">Anopheles dirus</name>
    <dbReference type="NCBI Taxonomy" id="7168"/>
    <lineage>
        <taxon>Eukaryota</taxon>
        <taxon>Metazoa</taxon>
        <taxon>Ecdysozoa</taxon>
        <taxon>Arthropoda</taxon>
        <taxon>Hexapoda</taxon>
        <taxon>Insecta</taxon>
        <taxon>Pterygota</taxon>
        <taxon>Neoptera</taxon>
        <taxon>Endopterygota</taxon>
        <taxon>Diptera</taxon>
        <taxon>Nematocera</taxon>
        <taxon>Culicoidea</taxon>
        <taxon>Culicidae</taxon>
        <taxon>Anophelinae</taxon>
        <taxon>Anopheles</taxon>
    </lineage>
</organism>
<protein>
    <submittedName>
        <fullName evidence="1">Uncharacterized protein</fullName>
    </submittedName>
</protein>
<evidence type="ECO:0000313" key="2">
    <source>
        <dbReference type="Proteomes" id="UP000075884"/>
    </source>
</evidence>